<name>A0A164ZRQ4_9AGAM</name>
<reference evidence="1 2" key="1">
    <citation type="journal article" date="2016" name="Mol. Biol. Evol.">
        <title>Comparative Genomics of Early-Diverging Mushroom-Forming Fungi Provides Insights into the Origins of Lignocellulose Decay Capabilities.</title>
        <authorList>
            <person name="Nagy L.G."/>
            <person name="Riley R."/>
            <person name="Tritt A."/>
            <person name="Adam C."/>
            <person name="Daum C."/>
            <person name="Floudas D."/>
            <person name="Sun H."/>
            <person name="Yadav J.S."/>
            <person name="Pangilinan J."/>
            <person name="Larsson K.H."/>
            <person name="Matsuura K."/>
            <person name="Barry K."/>
            <person name="Labutti K."/>
            <person name="Kuo R."/>
            <person name="Ohm R.A."/>
            <person name="Bhattacharya S.S."/>
            <person name="Shirouzu T."/>
            <person name="Yoshinaga Y."/>
            <person name="Martin F.M."/>
            <person name="Grigoriev I.V."/>
            <person name="Hibbett D.S."/>
        </authorList>
    </citation>
    <scope>NUCLEOTIDE SEQUENCE [LARGE SCALE GENOMIC DNA]</scope>
    <source>
        <strain evidence="1 2">HHB9708</strain>
    </source>
</reference>
<keyword evidence="2" id="KW-1185">Reference proteome</keyword>
<dbReference type="EMBL" id="KV419396">
    <property type="protein sequence ID" value="KZS97994.1"/>
    <property type="molecule type" value="Genomic_DNA"/>
</dbReference>
<accession>A0A164ZRQ4</accession>
<organism evidence="1 2">
    <name type="scientific">Sistotremastrum niveocremeum HHB9708</name>
    <dbReference type="NCBI Taxonomy" id="1314777"/>
    <lineage>
        <taxon>Eukaryota</taxon>
        <taxon>Fungi</taxon>
        <taxon>Dikarya</taxon>
        <taxon>Basidiomycota</taxon>
        <taxon>Agaricomycotina</taxon>
        <taxon>Agaricomycetes</taxon>
        <taxon>Sistotremastrales</taxon>
        <taxon>Sistotremastraceae</taxon>
        <taxon>Sertulicium</taxon>
        <taxon>Sertulicium niveocremeum</taxon>
    </lineage>
</organism>
<dbReference type="AlphaFoldDB" id="A0A164ZRQ4"/>
<dbReference type="Proteomes" id="UP000076722">
    <property type="component" value="Unassembled WGS sequence"/>
</dbReference>
<gene>
    <name evidence="1" type="ORF">SISNIDRAFT_202908</name>
</gene>
<protein>
    <submittedName>
        <fullName evidence="1">Uncharacterized protein</fullName>
    </submittedName>
</protein>
<evidence type="ECO:0000313" key="1">
    <source>
        <dbReference type="EMBL" id="KZS97994.1"/>
    </source>
</evidence>
<sequence>MGGNLALAWPWPIEGADEMRIQIVDGFGTLLSNAATVHSLHTVTPSVSKPKSRVSHHHQSWVRISSAPSIGHGHARARFPPIRASHAMGGSARPMSIFLGLIIL</sequence>
<proteinExistence type="predicted"/>
<evidence type="ECO:0000313" key="2">
    <source>
        <dbReference type="Proteomes" id="UP000076722"/>
    </source>
</evidence>